<protein>
    <submittedName>
        <fullName evidence="2">Uncharacterized protein</fullName>
    </submittedName>
</protein>
<sequence>MVLTSHLPLSQAASTSRALANGHTTMYQQTLDLNEELAQKHLKVEALEEELQGLRLQVSKYPWDRHGLWHANLQNSPLRYHRIGAAVLSDFVLNFQDRSPTLLTLANEYRQRYSVG</sequence>
<proteinExistence type="predicted"/>
<evidence type="ECO:0000313" key="3">
    <source>
        <dbReference type="Proteomes" id="UP001454036"/>
    </source>
</evidence>
<feature type="coiled-coil region" evidence="1">
    <location>
        <begin position="30"/>
        <end position="57"/>
    </location>
</feature>
<keyword evidence="3" id="KW-1185">Reference proteome</keyword>
<name>A0AAV3Q9J8_LITER</name>
<reference evidence="2 3" key="1">
    <citation type="submission" date="2024-01" db="EMBL/GenBank/DDBJ databases">
        <title>The complete chloroplast genome sequence of Lithospermum erythrorhizon: insights into the phylogenetic relationship among Boraginaceae species and the maternal lineages of purple gromwells.</title>
        <authorList>
            <person name="Okada T."/>
            <person name="Watanabe K."/>
        </authorList>
    </citation>
    <scope>NUCLEOTIDE SEQUENCE [LARGE SCALE GENOMIC DNA]</scope>
</reference>
<accession>A0AAV3Q9J8</accession>
<dbReference type="AlphaFoldDB" id="A0AAV3Q9J8"/>
<evidence type="ECO:0000313" key="2">
    <source>
        <dbReference type="EMBL" id="GAA0160170.1"/>
    </source>
</evidence>
<dbReference type="Proteomes" id="UP001454036">
    <property type="component" value="Unassembled WGS sequence"/>
</dbReference>
<organism evidence="2 3">
    <name type="scientific">Lithospermum erythrorhizon</name>
    <name type="common">Purple gromwell</name>
    <name type="synonym">Lithospermum officinale var. erythrorhizon</name>
    <dbReference type="NCBI Taxonomy" id="34254"/>
    <lineage>
        <taxon>Eukaryota</taxon>
        <taxon>Viridiplantae</taxon>
        <taxon>Streptophyta</taxon>
        <taxon>Embryophyta</taxon>
        <taxon>Tracheophyta</taxon>
        <taxon>Spermatophyta</taxon>
        <taxon>Magnoliopsida</taxon>
        <taxon>eudicotyledons</taxon>
        <taxon>Gunneridae</taxon>
        <taxon>Pentapetalae</taxon>
        <taxon>asterids</taxon>
        <taxon>lamiids</taxon>
        <taxon>Boraginales</taxon>
        <taxon>Boraginaceae</taxon>
        <taxon>Boraginoideae</taxon>
        <taxon>Lithospermeae</taxon>
        <taxon>Lithospermum</taxon>
    </lineage>
</organism>
<dbReference type="EMBL" id="BAABME010003795">
    <property type="protein sequence ID" value="GAA0160170.1"/>
    <property type="molecule type" value="Genomic_DNA"/>
</dbReference>
<keyword evidence="1" id="KW-0175">Coiled coil</keyword>
<evidence type="ECO:0000256" key="1">
    <source>
        <dbReference type="SAM" id="Coils"/>
    </source>
</evidence>
<comment type="caution">
    <text evidence="2">The sequence shown here is derived from an EMBL/GenBank/DDBJ whole genome shotgun (WGS) entry which is preliminary data.</text>
</comment>
<gene>
    <name evidence="2" type="ORF">LIER_16785</name>
</gene>